<evidence type="ECO:0000256" key="5">
    <source>
        <dbReference type="ARBA" id="ARBA00023163"/>
    </source>
</evidence>
<evidence type="ECO:0000256" key="2">
    <source>
        <dbReference type="ARBA" id="ARBA00022840"/>
    </source>
</evidence>
<feature type="domain" description="Sigma-54 factor interaction" evidence="6">
    <location>
        <begin position="15"/>
        <end position="186"/>
    </location>
</feature>
<dbReference type="Gene3D" id="3.40.50.300">
    <property type="entry name" value="P-loop containing nucleotide triphosphate hydrolases"/>
    <property type="match status" value="1"/>
</dbReference>
<proteinExistence type="predicted"/>
<dbReference type="CDD" id="cd00009">
    <property type="entry name" value="AAA"/>
    <property type="match status" value="1"/>
</dbReference>
<dbReference type="InterPro" id="IPR002197">
    <property type="entry name" value="HTH_Fis"/>
</dbReference>
<sequence length="421" mass="45503">MSLPIPVTNDNSRRIIGESAPMQAVLRQVAQVAPTKATVLITGETGVGKDVIAQAIHESSPRKTRLFKAVNCGTFYQDLLQSELFGHEKGSFTGATSQRRGVFEQADGGTLFLDEVGEMSPEVQIPPLRDRREDIPFFVSAFISELSTEHSKPITGITQEALNYLQNADWHGNVRELRNAVETAIILSATEELQLKDFPLDSESKQLVSLLPVQASSTQLAPTQVIDTASEETELLNLPGGALQVVDTSGSAIVTENIAIYKTILGLILSAIRLLDPAAAASNEMPFLIPDEDTSWMQISETDDAADVLKKALEVISTIAKVLENRAQNGILPIAAPVEQHGGSQVPGEYLPVLDDEQVIGMVGMTMAEIEQAAIQKTLVEVGGNKTEAAKILDIGVRTLHRKLDAYRQETDDSDDNLGQA</sequence>
<keyword evidence="2" id="KW-0067">ATP-binding</keyword>
<keyword evidence="8" id="KW-1185">Reference proteome</keyword>
<organism evidence="7 8">
    <name type="scientific">Geodia barretti</name>
    <name type="common">Barrett's horny sponge</name>
    <dbReference type="NCBI Taxonomy" id="519541"/>
    <lineage>
        <taxon>Eukaryota</taxon>
        <taxon>Metazoa</taxon>
        <taxon>Porifera</taxon>
        <taxon>Demospongiae</taxon>
        <taxon>Heteroscleromorpha</taxon>
        <taxon>Tetractinellida</taxon>
        <taxon>Astrophorina</taxon>
        <taxon>Geodiidae</taxon>
        <taxon>Geodia</taxon>
    </lineage>
</organism>
<dbReference type="GO" id="GO:0006355">
    <property type="term" value="P:regulation of DNA-templated transcription"/>
    <property type="evidence" value="ECO:0007669"/>
    <property type="project" value="InterPro"/>
</dbReference>
<evidence type="ECO:0000256" key="4">
    <source>
        <dbReference type="ARBA" id="ARBA00023125"/>
    </source>
</evidence>
<dbReference type="EMBL" id="CASHTH010002442">
    <property type="protein sequence ID" value="CAI8029850.1"/>
    <property type="molecule type" value="Genomic_DNA"/>
</dbReference>
<dbReference type="Pfam" id="PF02954">
    <property type="entry name" value="HTH_8"/>
    <property type="match status" value="1"/>
</dbReference>
<dbReference type="PROSITE" id="PS50045">
    <property type="entry name" value="SIGMA54_INTERACT_4"/>
    <property type="match status" value="1"/>
</dbReference>
<dbReference type="PANTHER" id="PTHR32071:SF117">
    <property type="entry name" value="PTS-DEPENDENT DIHYDROXYACETONE KINASE OPERON REGULATORY PROTEIN-RELATED"/>
    <property type="match status" value="1"/>
</dbReference>
<accession>A0AA35SGU3</accession>
<dbReference type="InterPro" id="IPR002078">
    <property type="entry name" value="Sigma_54_int"/>
</dbReference>
<evidence type="ECO:0000313" key="7">
    <source>
        <dbReference type="EMBL" id="CAI8029850.1"/>
    </source>
</evidence>
<dbReference type="SUPFAM" id="SSF46689">
    <property type="entry name" value="Homeodomain-like"/>
    <property type="match status" value="1"/>
</dbReference>
<dbReference type="InterPro" id="IPR025662">
    <property type="entry name" value="Sigma_54_int_dom_ATP-bd_1"/>
</dbReference>
<dbReference type="InterPro" id="IPR027417">
    <property type="entry name" value="P-loop_NTPase"/>
</dbReference>
<dbReference type="PROSITE" id="PS00676">
    <property type="entry name" value="SIGMA54_INTERACT_2"/>
    <property type="match status" value="1"/>
</dbReference>
<dbReference type="Gene3D" id="1.10.8.60">
    <property type="match status" value="1"/>
</dbReference>
<dbReference type="GO" id="GO:0005524">
    <property type="term" value="F:ATP binding"/>
    <property type="evidence" value="ECO:0007669"/>
    <property type="project" value="UniProtKB-KW"/>
</dbReference>
<gene>
    <name evidence="7" type="ORF">GBAR_LOCUS16936</name>
</gene>
<comment type="caution">
    <text evidence="7">The sequence shown here is derived from an EMBL/GenBank/DDBJ whole genome shotgun (WGS) entry which is preliminary data.</text>
</comment>
<dbReference type="Pfam" id="PF00158">
    <property type="entry name" value="Sigma54_activat"/>
    <property type="match status" value="1"/>
</dbReference>
<evidence type="ECO:0000256" key="1">
    <source>
        <dbReference type="ARBA" id="ARBA00022741"/>
    </source>
</evidence>
<dbReference type="Proteomes" id="UP001174909">
    <property type="component" value="Unassembled WGS sequence"/>
</dbReference>
<evidence type="ECO:0000256" key="3">
    <source>
        <dbReference type="ARBA" id="ARBA00023015"/>
    </source>
</evidence>
<reference evidence="7" key="1">
    <citation type="submission" date="2023-03" db="EMBL/GenBank/DDBJ databases">
        <authorList>
            <person name="Steffen K."/>
            <person name="Cardenas P."/>
        </authorList>
    </citation>
    <scope>NUCLEOTIDE SEQUENCE</scope>
</reference>
<dbReference type="AlphaFoldDB" id="A0AA35SGU3"/>
<dbReference type="InterPro" id="IPR058031">
    <property type="entry name" value="AAA_lid_NorR"/>
</dbReference>
<protein>
    <submittedName>
        <fullName evidence="7">Nitrogen fixation protein AnfA</fullName>
    </submittedName>
</protein>
<evidence type="ECO:0000259" key="6">
    <source>
        <dbReference type="PROSITE" id="PS50045"/>
    </source>
</evidence>
<dbReference type="Gene3D" id="1.10.10.60">
    <property type="entry name" value="Homeodomain-like"/>
    <property type="match status" value="1"/>
</dbReference>
<keyword evidence="5" id="KW-0804">Transcription</keyword>
<dbReference type="PROSITE" id="PS00675">
    <property type="entry name" value="SIGMA54_INTERACT_1"/>
    <property type="match status" value="1"/>
</dbReference>
<name>A0AA35SGU3_GEOBA</name>
<keyword evidence="4" id="KW-0238">DNA-binding</keyword>
<dbReference type="Pfam" id="PF25601">
    <property type="entry name" value="AAA_lid_14"/>
    <property type="match status" value="1"/>
</dbReference>
<dbReference type="PRINTS" id="PR01590">
    <property type="entry name" value="HTHFIS"/>
</dbReference>
<keyword evidence="1" id="KW-0547">Nucleotide-binding</keyword>
<keyword evidence="3" id="KW-0805">Transcription regulation</keyword>
<dbReference type="InterPro" id="IPR009057">
    <property type="entry name" value="Homeodomain-like_sf"/>
</dbReference>
<dbReference type="PANTHER" id="PTHR32071">
    <property type="entry name" value="TRANSCRIPTIONAL REGULATORY PROTEIN"/>
    <property type="match status" value="1"/>
</dbReference>
<dbReference type="SMART" id="SM00382">
    <property type="entry name" value="AAA"/>
    <property type="match status" value="1"/>
</dbReference>
<dbReference type="InterPro" id="IPR003593">
    <property type="entry name" value="AAA+_ATPase"/>
</dbReference>
<dbReference type="SUPFAM" id="SSF52540">
    <property type="entry name" value="P-loop containing nucleoside triphosphate hydrolases"/>
    <property type="match status" value="1"/>
</dbReference>
<dbReference type="InterPro" id="IPR025943">
    <property type="entry name" value="Sigma_54_int_dom_ATP-bd_2"/>
</dbReference>
<evidence type="ECO:0000313" key="8">
    <source>
        <dbReference type="Proteomes" id="UP001174909"/>
    </source>
</evidence>
<dbReference type="GO" id="GO:0043565">
    <property type="term" value="F:sequence-specific DNA binding"/>
    <property type="evidence" value="ECO:0007669"/>
    <property type="project" value="InterPro"/>
</dbReference>